<keyword evidence="11" id="KW-1185">Reference proteome</keyword>
<comment type="similarity">
    <text evidence="2 8">Belongs to the ATG22 family.</text>
</comment>
<feature type="region of interest" description="Disordered" evidence="9">
    <location>
        <begin position="26"/>
        <end position="45"/>
    </location>
</feature>
<dbReference type="Gene3D" id="1.20.1250.20">
    <property type="entry name" value="MFS general substrate transporter like domains"/>
    <property type="match status" value="1"/>
</dbReference>
<dbReference type="GO" id="GO:0006865">
    <property type="term" value="P:amino acid transport"/>
    <property type="evidence" value="ECO:0007669"/>
    <property type="project" value="UniProtKB-KW"/>
</dbReference>
<name>A0A1E1JWF7_9HELO</name>
<protein>
    <recommendedName>
        <fullName evidence="8">Autophagy-related protein</fullName>
    </recommendedName>
</protein>
<dbReference type="EMBL" id="FJUX01000004">
    <property type="protein sequence ID" value="CZS90153.1"/>
    <property type="molecule type" value="Genomic_DNA"/>
</dbReference>
<comment type="subcellular location">
    <subcellularLocation>
        <location evidence="1 8">Vacuole membrane</location>
        <topology evidence="1 8">Multi-pass membrane protein</topology>
    </subcellularLocation>
</comment>
<dbReference type="PANTHER" id="PTHR23519">
    <property type="entry name" value="AUTOPHAGY-RELATED PROTEIN 22"/>
    <property type="match status" value="1"/>
</dbReference>
<reference evidence="11" key="1">
    <citation type="submission" date="2016-03" db="EMBL/GenBank/DDBJ databases">
        <authorList>
            <person name="Guldener U."/>
        </authorList>
    </citation>
    <scope>NUCLEOTIDE SEQUENCE [LARGE SCALE GENOMIC DNA]</scope>
    <source>
        <strain evidence="11">04CH-RAC-A.6.1</strain>
    </source>
</reference>
<dbReference type="PANTHER" id="PTHR23519:SF5">
    <property type="entry name" value="AUTOPHAGY-RELATED PROTEIN"/>
    <property type="match status" value="1"/>
</dbReference>
<feature type="transmembrane region" description="Helical" evidence="8">
    <location>
        <begin position="435"/>
        <end position="455"/>
    </location>
</feature>
<keyword evidence="8" id="KW-0926">Vacuole</keyword>
<gene>
    <name evidence="10" type="ORF">RAG0_01311</name>
</gene>
<evidence type="ECO:0000313" key="10">
    <source>
        <dbReference type="EMBL" id="CZS90153.1"/>
    </source>
</evidence>
<feature type="transmembrane region" description="Helical" evidence="8">
    <location>
        <begin position="404"/>
        <end position="423"/>
    </location>
</feature>
<evidence type="ECO:0000256" key="2">
    <source>
        <dbReference type="ARBA" id="ARBA00006978"/>
    </source>
</evidence>
<organism evidence="10 11">
    <name type="scientific">Rhynchosporium agropyri</name>
    <dbReference type="NCBI Taxonomy" id="914238"/>
    <lineage>
        <taxon>Eukaryota</taxon>
        <taxon>Fungi</taxon>
        <taxon>Dikarya</taxon>
        <taxon>Ascomycota</taxon>
        <taxon>Pezizomycotina</taxon>
        <taxon>Leotiomycetes</taxon>
        <taxon>Helotiales</taxon>
        <taxon>Ploettnerulaceae</taxon>
        <taxon>Rhynchosporium</taxon>
    </lineage>
</organism>
<evidence type="ECO:0000256" key="3">
    <source>
        <dbReference type="ARBA" id="ARBA00022448"/>
    </source>
</evidence>
<sequence length="553" mass="61024">MAEQGRHTMEEEVDKLVIADVAAASRDSTPPHDTHDLDQYNPVGPPATKKEVYSYYLYYAGNNGIGSFQYSNLLFQNLIYQAGFNPNVLPLGSSSCDLDPDAPCHVFWGGGNKHKAYSSVVLIASGLTFLSQALVFISVGSLADFGNWNPWVVRGFSVLCWAFEFGFLGVTTGSKWSIAMALYIISGVAFWASYVFFNAIFPKLAHDLPEIREARESLLNGTIDEAGYERKCSMSRSKIMNMSYVCNNVGFTICTALSLAALVAIGADDSVAKNNWGYSVSVAVCTGFWILLAIPWFLWEKKRPGPKLPAGGSYLTFGFKQTYFAAKQVWTLKQTFSYLIAFFLLADGLTTTLTLISIAQSQVVMFSAISNTHYLMVQGGSAGLGVFAAYYVQKFFNLRTKTMLQITNAGCVIVSCWGILGIWTDKVGYHNEWEFWAYNAVYGLTFGPQFSYGQAFMAELIPRGREYMFFSLLGIVSKGSAWIGPIVSSAIVDANGNQWTAFPFAAALTLLPFIGIFFIDEVKSRKECAEYLVKEASALRKLSEETEGKPRTT</sequence>
<keyword evidence="5 8" id="KW-1133">Transmembrane helix</keyword>
<keyword evidence="3 8" id="KW-0813">Transport</keyword>
<feature type="transmembrane region" description="Helical" evidence="8">
    <location>
        <begin position="278"/>
        <end position="299"/>
    </location>
</feature>
<evidence type="ECO:0000256" key="9">
    <source>
        <dbReference type="SAM" id="MobiDB-lite"/>
    </source>
</evidence>
<feature type="transmembrane region" description="Helical" evidence="8">
    <location>
        <begin position="372"/>
        <end position="392"/>
    </location>
</feature>
<accession>A0A1E1JWF7</accession>
<dbReference type="Proteomes" id="UP000178912">
    <property type="component" value="Unassembled WGS sequence"/>
</dbReference>
<evidence type="ECO:0000256" key="4">
    <source>
        <dbReference type="ARBA" id="ARBA00022692"/>
    </source>
</evidence>
<feature type="transmembrane region" description="Helical" evidence="8">
    <location>
        <begin position="244"/>
        <end position="266"/>
    </location>
</feature>
<dbReference type="InterPro" id="IPR050495">
    <property type="entry name" value="ATG22/LtaA_families"/>
</dbReference>
<feature type="transmembrane region" description="Helical" evidence="8">
    <location>
        <begin position="176"/>
        <end position="197"/>
    </location>
</feature>
<feature type="transmembrane region" description="Helical" evidence="8">
    <location>
        <begin position="336"/>
        <end position="360"/>
    </location>
</feature>
<dbReference type="OrthoDB" id="42657at2759"/>
<comment type="function">
    <text evidence="8">Vacuolar effluxer which mediate the efflux of amino acids resulting from autophagic degradation. The release of autophagic amino acids allows the maintenance of protein synthesis and viability during nitrogen starvation.</text>
</comment>
<dbReference type="GO" id="GO:0006914">
    <property type="term" value="P:autophagy"/>
    <property type="evidence" value="ECO:0007669"/>
    <property type="project" value="UniProtKB-KW"/>
</dbReference>
<feature type="transmembrane region" description="Helical" evidence="8">
    <location>
        <begin position="116"/>
        <end position="139"/>
    </location>
</feature>
<keyword evidence="4 8" id="KW-0812">Transmembrane</keyword>
<evidence type="ECO:0000256" key="5">
    <source>
        <dbReference type="ARBA" id="ARBA00022989"/>
    </source>
</evidence>
<keyword evidence="6 8" id="KW-0072">Autophagy</keyword>
<feature type="transmembrane region" description="Helical" evidence="8">
    <location>
        <begin position="499"/>
        <end position="519"/>
    </location>
</feature>
<proteinExistence type="inferred from homology"/>
<evidence type="ECO:0000256" key="8">
    <source>
        <dbReference type="RuleBase" id="RU363073"/>
    </source>
</evidence>
<dbReference type="SUPFAM" id="SSF103473">
    <property type="entry name" value="MFS general substrate transporter"/>
    <property type="match status" value="1"/>
</dbReference>
<dbReference type="Pfam" id="PF11700">
    <property type="entry name" value="ATG22"/>
    <property type="match status" value="1"/>
</dbReference>
<feature type="compositionally biased region" description="Basic and acidic residues" evidence="9">
    <location>
        <begin position="29"/>
        <end position="38"/>
    </location>
</feature>
<evidence type="ECO:0000256" key="1">
    <source>
        <dbReference type="ARBA" id="ARBA00004128"/>
    </source>
</evidence>
<evidence type="ECO:0000313" key="11">
    <source>
        <dbReference type="Proteomes" id="UP000178912"/>
    </source>
</evidence>
<dbReference type="InterPro" id="IPR024671">
    <property type="entry name" value="Atg22-like"/>
</dbReference>
<feature type="transmembrane region" description="Helical" evidence="8">
    <location>
        <begin position="467"/>
        <end position="487"/>
    </location>
</feature>
<keyword evidence="7 8" id="KW-0472">Membrane</keyword>
<dbReference type="InterPro" id="IPR036259">
    <property type="entry name" value="MFS_trans_sf"/>
</dbReference>
<dbReference type="GO" id="GO:0005774">
    <property type="term" value="C:vacuolar membrane"/>
    <property type="evidence" value="ECO:0007669"/>
    <property type="project" value="UniProtKB-SubCell"/>
</dbReference>
<keyword evidence="8" id="KW-0029">Amino-acid transport</keyword>
<evidence type="ECO:0000256" key="6">
    <source>
        <dbReference type="ARBA" id="ARBA00023006"/>
    </source>
</evidence>
<dbReference type="AlphaFoldDB" id="A0A1E1JWF7"/>
<evidence type="ECO:0000256" key="7">
    <source>
        <dbReference type="ARBA" id="ARBA00023136"/>
    </source>
</evidence>